<dbReference type="PANTHER" id="PTHR41287">
    <property type="match status" value="1"/>
</dbReference>
<protein>
    <recommendedName>
        <fullName evidence="1">Terminase large subunit-like endonuclease domain-containing protein</fullName>
    </recommendedName>
</protein>
<proteinExistence type="predicted"/>
<feature type="domain" description="Terminase large subunit-like endonuclease" evidence="1">
    <location>
        <begin position="6"/>
        <end position="218"/>
    </location>
</feature>
<comment type="caution">
    <text evidence="2">The sequence shown here is derived from an EMBL/GenBank/DDBJ whole genome shotgun (WGS) entry which is preliminary data.</text>
</comment>
<dbReference type="PANTHER" id="PTHR41287:SF1">
    <property type="entry name" value="PROTEIN YMFN"/>
    <property type="match status" value="1"/>
</dbReference>
<dbReference type="GO" id="GO:0004519">
    <property type="term" value="F:endonuclease activity"/>
    <property type="evidence" value="ECO:0007669"/>
    <property type="project" value="InterPro"/>
</dbReference>
<feature type="non-terminal residue" evidence="2">
    <location>
        <position position="1"/>
    </location>
</feature>
<gene>
    <name evidence="2" type="ORF">LCGC14_2330460</name>
</gene>
<accession>A0A0F9D2H0</accession>
<name>A0A0F9D2H0_9ZZZZ</name>
<dbReference type="Gene3D" id="3.30.420.240">
    <property type="match status" value="1"/>
</dbReference>
<evidence type="ECO:0000313" key="2">
    <source>
        <dbReference type="EMBL" id="KKL47946.1"/>
    </source>
</evidence>
<sequence length="230" mass="25905">PEQLKGWLSMRKWKECGKLDYREEDFYGMEAWLGLDLGSTKDLTAATLVIPLEDDTTAVVCRVFCPADTIKRRSSEDGVQYDRWAKEGWLTTTPGEETDWSFVRAEVARLAEKFEIVEVNPDPWNALQLCQELHTDGFRVVKIPQTAAHISYPAKELEKLVGRGQLRHGNNPILTWCASNATVRMDANGNIKPDKNRSKEKIDPITALVNGLARALEGQVKRPPWLISAG</sequence>
<dbReference type="AlphaFoldDB" id="A0A0F9D2H0"/>
<dbReference type="Pfam" id="PF20441">
    <property type="entry name" value="TerL_nuclease"/>
    <property type="match status" value="1"/>
</dbReference>
<dbReference type="InterPro" id="IPR046462">
    <property type="entry name" value="TerL_nuclease"/>
</dbReference>
<dbReference type="EMBL" id="LAZR01033484">
    <property type="protein sequence ID" value="KKL47946.1"/>
    <property type="molecule type" value="Genomic_DNA"/>
</dbReference>
<organism evidence="2">
    <name type="scientific">marine sediment metagenome</name>
    <dbReference type="NCBI Taxonomy" id="412755"/>
    <lineage>
        <taxon>unclassified sequences</taxon>
        <taxon>metagenomes</taxon>
        <taxon>ecological metagenomes</taxon>
    </lineage>
</organism>
<dbReference type="InterPro" id="IPR005021">
    <property type="entry name" value="Terminase_largesu-like"/>
</dbReference>
<reference evidence="2" key="1">
    <citation type="journal article" date="2015" name="Nature">
        <title>Complex archaea that bridge the gap between prokaryotes and eukaryotes.</title>
        <authorList>
            <person name="Spang A."/>
            <person name="Saw J.H."/>
            <person name="Jorgensen S.L."/>
            <person name="Zaremba-Niedzwiedzka K."/>
            <person name="Martijn J."/>
            <person name="Lind A.E."/>
            <person name="van Eijk R."/>
            <person name="Schleper C."/>
            <person name="Guy L."/>
            <person name="Ettema T.J."/>
        </authorList>
    </citation>
    <scope>NUCLEOTIDE SEQUENCE</scope>
</reference>
<evidence type="ECO:0000259" key="1">
    <source>
        <dbReference type="Pfam" id="PF20441"/>
    </source>
</evidence>